<proteinExistence type="predicted"/>
<keyword evidence="2" id="KW-1185">Reference proteome</keyword>
<gene>
    <name evidence="1" type="ORF">MERR_LOCUS10799</name>
</gene>
<name>A0A6D2I9L7_9BRAS</name>
<protein>
    <submittedName>
        <fullName evidence="1">Uncharacterized protein</fullName>
    </submittedName>
</protein>
<accession>A0A6D2I9L7</accession>
<comment type="caution">
    <text evidence="1">The sequence shown here is derived from an EMBL/GenBank/DDBJ whole genome shotgun (WGS) entry which is preliminary data.</text>
</comment>
<dbReference type="Proteomes" id="UP000467841">
    <property type="component" value="Unassembled WGS sequence"/>
</dbReference>
<organism evidence="1 2">
    <name type="scientific">Microthlaspi erraticum</name>
    <dbReference type="NCBI Taxonomy" id="1685480"/>
    <lineage>
        <taxon>Eukaryota</taxon>
        <taxon>Viridiplantae</taxon>
        <taxon>Streptophyta</taxon>
        <taxon>Embryophyta</taxon>
        <taxon>Tracheophyta</taxon>
        <taxon>Spermatophyta</taxon>
        <taxon>Magnoliopsida</taxon>
        <taxon>eudicotyledons</taxon>
        <taxon>Gunneridae</taxon>
        <taxon>Pentapetalae</taxon>
        <taxon>rosids</taxon>
        <taxon>malvids</taxon>
        <taxon>Brassicales</taxon>
        <taxon>Brassicaceae</taxon>
        <taxon>Coluteocarpeae</taxon>
        <taxon>Microthlaspi</taxon>
    </lineage>
</organism>
<dbReference type="AlphaFoldDB" id="A0A6D2I9L7"/>
<reference evidence="1" key="1">
    <citation type="submission" date="2020-01" db="EMBL/GenBank/DDBJ databases">
        <authorList>
            <person name="Mishra B."/>
        </authorList>
    </citation>
    <scope>NUCLEOTIDE SEQUENCE [LARGE SCALE GENOMIC DNA]</scope>
</reference>
<evidence type="ECO:0000313" key="2">
    <source>
        <dbReference type="Proteomes" id="UP000467841"/>
    </source>
</evidence>
<evidence type="ECO:0000313" key="1">
    <source>
        <dbReference type="EMBL" id="CAA7023564.1"/>
    </source>
</evidence>
<dbReference type="EMBL" id="CACVBM020000788">
    <property type="protein sequence ID" value="CAA7023564.1"/>
    <property type="molecule type" value="Genomic_DNA"/>
</dbReference>
<sequence>MSNRLSIVGEPQAHIRALVKKDNMVDIKSKNIFWSKITHIMRFYSTQQQLNGGDEVTWILSNNNSG</sequence>